<dbReference type="RefSeq" id="WP_184669550.1">
    <property type="nucleotide sequence ID" value="NZ_BAABAI010000038.1"/>
</dbReference>
<keyword evidence="2" id="KW-0472">Membrane</keyword>
<evidence type="ECO:0000313" key="3">
    <source>
        <dbReference type="EMBL" id="MBB4965847.1"/>
    </source>
</evidence>
<feature type="region of interest" description="Disordered" evidence="1">
    <location>
        <begin position="1"/>
        <end position="23"/>
    </location>
</feature>
<feature type="transmembrane region" description="Helical" evidence="2">
    <location>
        <begin position="26"/>
        <end position="45"/>
    </location>
</feature>
<gene>
    <name evidence="3" type="ORF">F4559_003206</name>
</gene>
<keyword evidence="4" id="KW-1185">Reference proteome</keyword>
<sequence length="93" mass="9700">MNTKAGHICGHHGTRPRTSCPSHNRVSPAEVVLAVATLVFTGVLLDAAHPVRTAVSVPVAVVLLVVIVVRTRPGLLMRRLLHALVTAEAGATA</sequence>
<keyword evidence="2" id="KW-1133">Transmembrane helix</keyword>
<comment type="caution">
    <text evidence="3">The sequence shown here is derived from an EMBL/GenBank/DDBJ whole genome shotgun (WGS) entry which is preliminary data.</text>
</comment>
<evidence type="ECO:0000313" key="4">
    <source>
        <dbReference type="Proteomes" id="UP000542674"/>
    </source>
</evidence>
<evidence type="ECO:0000256" key="1">
    <source>
        <dbReference type="SAM" id="MobiDB-lite"/>
    </source>
</evidence>
<protein>
    <submittedName>
        <fullName evidence="3">Uncharacterized protein</fullName>
    </submittedName>
</protein>
<dbReference type="EMBL" id="JACHJS010000001">
    <property type="protein sequence ID" value="MBB4965847.1"/>
    <property type="molecule type" value="Genomic_DNA"/>
</dbReference>
<reference evidence="3 4" key="1">
    <citation type="submission" date="2020-08" db="EMBL/GenBank/DDBJ databases">
        <title>Sequencing the genomes of 1000 actinobacteria strains.</title>
        <authorList>
            <person name="Klenk H.-P."/>
        </authorList>
    </citation>
    <scope>NUCLEOTIDE SEQUENCE [LARGE SCALE GENOMIC DNA]</scope>
    <source>
        <strain evidence="3 4">DSM 45084</strain>
    </source>
</reference>
<proteinExistence type="predicted"/>
<dbReference type="Proteomes" id="UP000542674">
    <property type="component" value="Unassembled WGS sequence"/>
</dbReference>
<feature type="transmembrane region" description="Helical" evidence="2">
    <location>
        <begin position="51"/>
        <end position="69"/>
    </location>
</feature>
<keyword evidence="2" id="KW-0812">Transmembrane</keyword>
<evidence type="ECO:0000256" key="2">
    <source>
        <dbReference type="SAM" id="Phobius"/>
    </source>
</evidence>
<accession>A0A7W7T4F0</accession>
<organism evidence="3 4">
    <name type="scientific">Saccharothrix violaceirubra</name>
    <dbReference type="NCBI Taxonomy" id="413306"/>
    <lineage>
        <taxon>Bacteria</taxon>
        <taxon>Bacillati</taxon>
        <taxon>Actinomycetota</taxon>
        <taxon>Actinomycetes</taxon>
        <taxon>Pseudonocardiales</taxon>
        <taxon>Pseudonocardiaceae</taxon>
        <taxon>Saccharothrix</taxon>
    </lineage>
</organism>
<dbReference type="AlphaFoldDB" id="A0A7W7T4F0"/>
<name>A0A7W7T4F0_9PSEU</name>